<dbReference type="InterPro" id="IPR043128">
    <property type="entry name" value="Rev_trsase/Diguanyl_cyclase"/>
</dbReference>
<dbReference type="InterPro" id="IPR043502">
    <property type="entry name" value="DNA/RNA_pol_sf"/>
</dbReference>
<dbReference type="PANTHER" id="PTHR24559">
    <property type="entry name" value="TRANSPOSON TY3-I GAG-POL POLYPROTEIN"/>
    <property type="match status" value="1"/>
</dbReference>
<dbReference type="SUPFAM" id="SSF56672">
    <property type="entry name" value="DNA/RNA polymerases"/>
    <property type="match status" value="1"/>
</dbReference>
<dbReference type="AlphaFoldDB" id="A0A371H0A9"/>
<dbReference type="Proteomes" id="UP000257109">
    <property type="component" value="Unassembled WGS sequence"/>
</dbReference>
<keyword evidence="2" id="KW-1185">Reference proteome</keyword>
<dbReference type="PANTHER" id="PTHR24559:SF444">
    <property type="entry name" value="REVERSE TRANSCRIPTASE DOMAIN-CONTAINING PROTEIN"/>
    <property type="match status" value="1"/>
</dbReference>
<dbReference type="InterPro" id="IPR053134">
    <property type="entry name" value="RNA-dir_DNA_polymerase"/>
</dbReference>
<feature type="non-terminal residue" evidence="1">
    <location>
        <position position="1"/>
    </location>
</feature>
<organism evidence="1 2">
    <name type="scientific">Mucuna pruriens</name>
    <name type="common">Velvet bean</name>
    <name type="synonym">Dolichos pruriens</name>
    <dbReference type="NCBI Taxonomy" id="157652"/>
    <lineage>
        <taxon>Eukaryota</taxon>
        <taxon>Viridiplantae</taxon>
        <taxon>Streptophyta</taxon>
        <taxon>Embryophyta</taxon>
        <taxon>Tracheophyta</taxon>
        <taxon>Spermatophyta</taxon>
        <taxon>Magnoliopsida</taxon>
        <taxon>eudicotyledons</taxon>
        <taxon>Gunneridae</taxon>
        <taxon>Pentapetalae</taxon>
        <taxon>rosids</taxon>
        <taxon>fabids</taxon>
        <taxon>Fabales</taxon>
        <taxon>Fabaceae</taxon>
        <taxon>Papilionoideae</taxon>
        <taxon>50 kb inversion clade</taxon>
        <taxon>NPAAA clade</taxon>
        <taxon>indigoferoid/millettioid clade</taxon>
        <taxon>Phaseoleae</taxon>
        <taxon>Mucuna</taxon>
    </lineage>
</organism>
<sequence>MQKTIINTTLGGESEEYLSRFLTNNQDVFAWTSTDMPRIDMGGAIVPHLARQRCHGQKAQWQIANACLKDPYPLLNIDQLVDGASNCGFLSFMDTYSRYNQIKMHPCNEAKTAFITNKGTFCYKLMDKIFKDVAGRDMEVYVDDIVVKSTTTGEYYDAIG</sequence>
<gene>
    <name evidence="1" type="ORF">CR513_21147</name>
</gene>
<comment type="caution">
    <text evidence="1">The sequence shown here is derived from an EMBL/GenBank/DDBJ whole genome shotgun (WGS) entry which is preliminary data.</text>
</comment>
<dbReference type="EMBL" id="QJKJ01003940">
    <property type="protein sequence ID" value="RDX96225.1"/>
    <property type="molecule type" value="Genomic_DNA"/>
</dbReference>
<evidence type="ECO:0000313" key="1">
    <source>
        <dbReference type="EMBL" id="RDX96225.1"/>
    </source>
</evidence>
<dbReference type="STRING" id="157652.A0A371H0A9"/>
<accession>A0A371H0A9</accession>
<dbReference type="OrthoDB" id="1928766at2759"/>
<protein>
    <recommendedName>
        <fullName evidence="3">Reverse transcriptase domain-containing protein</fullName>
    </recommendedName>
</protein>
<proteinExistence type="predicted"/>
<evidence type="ECO:0000313" key="2">
    <source>
        <dbReference type="Proteomes" id="UP000257109"/>
    </source>
</evidence>
<dbReference type="Gene3D" id="3.30.70.270">
    <property type="match status" value="1"/>
</dbReference>
<reference evidence="1" key="1">
    <citation type="submission" date="2018-05" db="EMBL/GenBank/DDBJ databases">
        <title>Draft genome of Mucuna pruriens seed.</title>
        <authorList>
            <person name="Nnadi N.E."/>
            <person name="Vos R."/>
            <person name="Hasami M.H."/>
            <person name="Devisetty U.K."/>
            <person name="Aguiy J.C."/>
        </authorList>
    </citation>
    <scope>NUCLEOTIDE SEQUENCE [LARGE SCALE GENOMIC DNA]</scope>
    <source>
        <strain evidence="1">JCA_2017</strain>
    </source>
</reference>
<name>A0A371H0A9_MUCPR</name>
<evidence type="ECO:0008006" key="3">
    <source>
        <dbReference type="Google" id="ProtNLM"/>
    </source>
</evidence>